<dbReference type="SUPFAM" id="SSF159594">
    <property type="entry name" value="XCC0632-like"/>
    <property type="match status" value="1"/>
</dbReference>
<proteinExistence type="predicted"/>
<dbReference type="EMBL" id="CP036282">
    <property type="protein sequence ID" value="QDL56374.1"/>
    <property type="molecule type" value="Genomic_DNA"/>
</dbReference>
<reference evidence="3" key="2">
    <citation type="journal article" date="2020" name="Int. J. Syst. Evol. Microbiol.">
        <title>Genomic insights into a novel species Rhodoferax aquaticus sp. nov., isolated from freshwater.</title>
        <authorList>
            <person name="Li T."/>
            <person name="Zhuo Y."/>
            <person name="Jin C.Z."/>
            <person name="Wu X."/>
            <person name="Ko S.R."/>
            <person name="Jin F.J."/>
            <person name="Ahn C.Y."/>
            <person name="Oh H.M."/>
            <person name="Lee H.G."/>
            <person name="Jin L."/>
        </authorList>
    </citation>
    <scope>NUCLEOTIDE SEQUENCE [LARGE SCALE GENOMIC DNA]</scope>
    <source>
        <strain evidence="3">Gr-4</strain>
    </source>
</reference>
<dbReference type="Gene3D" id="3.40.50.10610">
    <property type="entry name" value="ABC-type transport auxiliary lipoprotein component"/>
    <property type="match status" value="1"/>
</dbReference>
<dbReference type="AlphaFoldDB" id="A0A515EUL4"/>
<protein>
    <recommendedName>
        <fullName evidence="1">ABC-type transport auxiliary lipoprotein component domain-containing protein</fullName>
    </recommendedName>
</protein>
<feature type="domain" description="ABC-type transport auxiliary lipoprotein component" evidence="1">
    <location>
        <begin position="62"/>
        <end position="222"/>
    </location>
</feature>
<evidence type="ECO:0000313" key="3">
    <source>
        <dbReference type="Proteomes" id="UP000317365"/>
    </source>
</evidence>
<accession>A0A515EUL4</accession>
<dbReference type="InterPro" id="IPR005586">
    <property type="entry name" value="ABC_trans_aux"/>
</dbReference>
<reference evidence="3" key="1">
    <citation type="submission" date="2019-02" db="EMBL/GenBank/DDBJ databases">
        <title>Complete genome sequence of Rhodoferax sp. Gr-4.</title>
        <authorList>
            <person name="Jin L."/>
        </authorList>
    </citation>
    <scope>NUCLEOTIDE SEQUENCE [LARGE SCALE GENOMIC DNA]</scope>
    <source>
        <strain evidence="3">Gr-4</strain>
    </source>
</reference>
<organism evidence="2 3">
    <name type="scientific">Rhodoferax aquaticus</name>
    <dbReference type="NCBI Taxonomy" id="2527691"/>
    <lineage>
        <taxon>Bacteria</taxon>
        <taxon>Pseudomonadati</taxon>
        <taxon>Pseudomonadota</taxon>
        <taxon>Betaproteobacteria</taxon>
        <taxon>Burkholderiales</taxon>
        <taxon>Comamonadaceae</taxon>
        <taxon>Rhodoferax</taxon>
    </lineage>
</organism>
<dbReference type="KEGG" id="rhg:EXZ61_20660"/>
<evidence type="ECO:0000259" key="1">
    <source>
        <dbReference type="Pfam" id="PF03886"/>
    </source>
</evidence>
<dbReference type="Pfam" id="PF03886">
    <property type="entry name" value="ABC_trans_aux"/>
    <property type="match status" value="1"/>
</dbReference>
<keyword evidence="3" id="KW-1185">Reference proteome</keyword>
<gene>
    <name evidence="2" type="ORF">EXZ61_20660</name>
</gene>
<dbReference type="Proteomes" id="UP000317365">
    <property type="component" value="Chromosome"/>
</dbReference>
<evidence type="ECO:0000313" key="2">
    <source>
        <dbReference type="EMBL" id="QDL56374.1"/>
    </source>
</evidence>
<sequence length="231" mass="24826">MNTMKNIAACEYPMRARARFASVLPHTLRVGLVAGLLWGLAGCSVLQTPARPAVYDFGPGATAPVASNRMAPLPPLLLSGVQAASALDSTAVLYRLAYSDAQQLRPYSLARWSMPPAELLRQRLRDQLGQRRAVLNPADGVVQGGAVLSLRIEIDEFSQWFEAPDRSTGLLRLRATLAQAGHGPERLVAQRSFVVQEPSPTPDAPGGIKALSLAADAVIAEIDQWVQQSQP</sequence>
<name>A0A515EUL4_9BURK</name>